<dbReference type="InterPro" id="IPR035069">
    <property type="entry name" value="TTHA1013/TTHA0281-like"/>
</dbReference>
<dbReference type="AlphaFoldDB" id="H8YY69"/>
<organism evidence="1 2">
    <name type="scientific">Thiorhodovibrio frisius</name>
    <dbReference type="NCBI Taxonomy" id="631362"/>
    <lineage>
        <taxon>Bacteria</taxon>
        <taxon>Pseudomonadati</taxon>
        <taxon>Pseudomonadota</taxon>
        <taxon>Gammaproteobacteria</taxon>
        <taxon>Chromatiales</taxon>
        <taxon>Chromatiaceae</taxon>
        <taxon>Thiorhodovibrio</taxon>
    </lineage>
</organism>
<protein>
    <recommendedName>
        <fullName evidence="3">HicB-like antitoxin of toxin-antitoxin system domain-containing protein</fullName>
    </recommendedName>
</protein>
<gene>
    <name evidence="1" type="ORF">Thi970DRAFT_01059</name>
</gene>
<dbReference type="InterPro" id="IPR051404">
    <property type="entry name" value="TA_system_antitoxin"/>
</dbReference>
<dbReference type="OrthoDB" id="9807959at2"/>
<accession>H8YY69</accession>
<evidence type="ECO:0008006" key="3">
    <source>
        <dbReference type="Google" id="ProtNLM"/>
    </source>
</evidence>
<dbReference type="PANTHER" id="PTHR34504">
    <property type="entry name" value="ANTITOXIN HICB"/>
    <property type="match status" value="1"/>
</dbReference>
<dbReference type="HOGENOM" id="CLU_114047_5_0_6"/>
<dbReference type="EMBL" id="JH603168">
    <property type="protein sequence ID" value="EIC23395.1"/>
    <property type="molecule type" value="Genomic_DNA"/>
</dbReference>
<dbReference type="Gene3D" id="3.30.160.250">
    <property type="match status" value="1"/>
</dbReference>
<keyword evidence="2" id="KW-1185">Reference proteome</keyword>
<dbReference type="eggNOG" id="COG1598">
    <property type="taxonomic scope" value="Bacteria"/>
</dbReference>
<evidence type="ECO:0000313" key="1">
    <source>
        <dbReference type="EMBL" id="EIC23395.1"/>
    </source>
</evidence>
<proteinExistence type="predicted"/>
<dbReference type="PANTHER" id="PTHR34504:SF2">
    <property type="entry name" value="UPF0150 PROTEIN SSL0259"/>
    <property type="match status" value="1"/>
</dbReference>
<evidence type="ECO:0000313" key="2">
    <source>
        <dbReference type="Proteomes" id="UP000002964"/>
    </source>
</evidence>
<dbReference type="RefSeq" id="WP_009147479.1">
    <property type="nucleotide sequence ID" value="NZ_CP121471.1"/>
</dbReference>
<name>H8YY69_9GAMM</name>
<dbReference type="Proteomes" id="UP000002964">
    <property type="component" value="Unassembled WGS sequence"/>
</dbReference>
<reference evidence="2" key="1">
    <citation type="submission" date="2011-06" db="EMBL/GenBank/DDBJ databases">
        <authorList>
            <consortium name="US DOE Joint Genome Institute (JGI-PGF)"/>
            <person name="Lucas S."/>
            <person name="Han J."/>
            <person name="Lapidus A."/>
            <person name="Cheng J.-F."/>
            <person name="Goodwin L."/>
            <person name="Pitluck S."/>
            <person name="Peters L."/>
            <person name="Land M.L."/>
            <person name="Hauser L."/>
            <person name="Vogl K."/>
            <person name="Liu Z."/>
            <person name="Overmann J."/>
            <person name="Frigaard N.-U."/>
            <person name="Bryant D.A."/>
            <person name="Woyke T.J."/>
        </authorList>
    </citation>
    <scope>NUCLEOTIDE SEQUENCE [LARGE SCALE GENOMIC DNA]</scope>
    <source>
        <strain evidence="2">970</strain>
    </source>
</reference>
<dbReference type="SUPFAM" id="SSF143100">
    <property type="entry name" value="TTHA1013/TTHA0281-like"/>
    <property type="match status" value="1"/>
</dbReference>
<dbReference type="STRING" id="631362.Thi970DRAFT_01059"/>
<sequence>MKAHYSIVIQWSEEDNCYIASLPEFGPYALTHGSTYHDALNRAQEVLELLIDTTSPLPYPQTFQASNMKIA</sequence>
<reference evidence="1 2" key="2">
    <citation type="submission" date="2011-11" db="EMBL/GenBank/DDBJ databases">
        <authorList>
            <consortium name="US DOE Joint Genome Institute"/>
            <person name="Lucas S."/>
            <person name="Han J."/>
            <person name="Lapidus A."/>
            <person name="Cheng J.-F."/>
            <person name="Goodwin L."/>
            <person name="Pitluck S."/>
            <person name="Peters L."/>
            <person name="Ovchinnikova G."/>
            <person name="Zhang X."/>
            <person name="Detter J.C."/>
            <person name="Han C."/>
            <person name="Tapia R."/>
            <person name="Land M."/>
            <person name="Hauser L."/>
            <person name="Kyrpides N."/>
            <person name="Ivanova N."/>
            <person name="Pagani I."/>
            <person name="Vogl K."/>
            <person name="Liu Z."/>
            <person name="Overmann J."/>
            <person name="Frigaard N.-U."/>
            <person name="Bryant D."/>
            <person name="Woyke T."/>
        </authorList>
    </citation>
    <scope>NUCLEOTIDE SEQUENCE [LARGE SCALE GENOMIC DNA]</scope>
    <source>
        <strain evidence="1 2">970</strain>
    </source>
</reference>